<dbReference type="OrthoDB" id="74360at2759"/>
<comment type="similarity">
    <text evidence="1">Belongs to the FAD-binding monooxygenase family.</text>
</comment>
<keyword evidence="2" id="KW-0503">Monooxygenase</keyword>
<evidence type="ECO:0000313" key="2">
    <source>
        <dbReference type="EMBL" id="GEM12781.1"/>
    </source>
</evidence>
<dbReference type="AlphaFoldDB" id="A0A511KQZ3"/>
<proteinExistence type="inferred from homology"/>
<sequence length="247" mass="27749">MLFSDDLAGGSAMFNGQSWKYLNKPGFDPRPLRICIAGAGASGICLAIKLLEAQQNGFLRPLEFVIYERDDDFGGTWHANRYPGCRCDIPSHVYQFSFAPYSDWSKFYSPAPEINRYLHRVVHRYKIAPYIKLSHRVAGASFNDKTGKWSITVETGGNSFTSDFDVYVPATGVLSQVNRPNIKGLERFTKNPILHTAEWPKDLDYKTAFKDKTVWVTDFYLSLNFFVGSSTRSRSCRAVIGIGSSGV</sequence>
<dbReference type="Pfam" id="PF13450">
    <property type="entry name" value="NAD_binding_8"/>
    <property type="match status" value="1"/>
</dbReference>
<dbReference type="EMBL" id="BJWK01000026">
    <property type="protein sequence ID" value="GEM12781.1"/>
    <property type="molecule type" value="Genomic_DNA"/>
</dbReference>
<dbReference type="SUPFAM" id="SSF51905">
    <property type="entry name" value="FAD/NAD(P)-binding domain"/>
    <property type="match status" value="1"/>
</dbReference>
<dbReference type="PANTHER" id="PTHR42877">
    <property type="entry name" value="L-ORNITHINE N(5)-MONOOXYGENASE-RELATED"/>
    <property type="match status" value="1"/>
</dbReference>
<name>A0A511KQZ3_RHOTO</name>
<dbReference type="GO" id="GO:0004497">
    <property type="term" value="F:monooxygenase activity"/>
    <property type="evidence" value="ECO:0007669"/>
    <property type="project" value="UniProtKB-KW"/>
</dbReference>
<reference evidence="2 3" key="1">
    <citation type="submission" date="2019-07" db="EMBL/GenBank/DDBJ databases">
        <title>Rhodotorula toruloides NBRC10032 genome sequencing.</title>
        <authorList>
            <person name="Shida Y."/>
            <person name="Takaku H."/>
            <person name="Ogasawara W."/>
            <person name="Mori K."/>
        </authorList>
    </citation>
    <scope>NUCLEOTIDE SEQUENCE [LARGE SCALE GENOMIC DNA]</scope>
    <source>
        <strain evidence="2 3">NBRC10032</strain>
    </source>
</reference>
<keyword evidence="2" id="KW-0560">Oxidoreductase</keyword>
<dbReference type="InterPro" id="IPR036188">
    <property type="entry name" value="FAD/NAD-bd_sf"/>
</dbReference>
<accession>A0A511KQZ3</accession>
<dbReference type="Proteomes" id="UP000321518">
    <property type="component" value="Unassembled WGS sequence"/>
</dbReference>
<dbReference type="Gene3D" id="3.50.50.60">
    <property type="entry name" value="FAD/NAD(P)-binding domain"/>
    <property type="match status" value="1"/>
</dbReference>
<comment type="caution">
    <text evidence="2">The sequence shown here is derived from an EMBL/GenBank/DDBJ whole genome shotgun (WGS) entry which is preliminary data.</text>
</comment>
<evidence type="ECO:0000313" key="3">
    <source>
        <dbReference type="Proteomes" id="UP000321518"/>
    </source>
</evidence>
<dbReference type="InterPro" id="IPR051209">
    <property type="entry name" value="FAD-bind_Monooxygenase_sf"/>
</dbReference>
<evidence type="ECO:0000256" key="1">
    <source>
        <dbReference type="ARBA" id="ARBA00010139"/>
    </source>
</evidence>
<organism evidence="2 3">
    <name type="scientific">Rhodotorula toruloides</name>
    <name type="common">Yeast</name>
    <name type="synonym">Rhodosporidium toruloides</name>
    <dbReference type="NCBI Taxonomy" id="5286"/>
    <lineage>
        <taxon>Eukaryota</taxon>
        <taxon>Fungi</taxon>
        <taxon>Dikarya</taxon>
        <taxon>Basidiomycota</taxon>
        <taxon>Pucciniomycotina</taxon>
        <taxon>Microbotryomycetes</taxon>
        <taxon>Sporidiobolales</taxon>
        <taxon>Sporidiobolaceae</taxon>
        <taxon>Rhodotorula</taxon>
    </lineage>
</organism>
<protein>
    <submittedName>
        <fullName evidence="2">Sterigmatocystin biosynthesis monooxygenase stcW</fullName>
    </submittedName>
</protein>
<gene>
    <name evidence="2" type="ORF">Rt10032_c26g6798</name>
</gene>
<dbReference type="PANTHER" id="PTHR42877:SF7">
    <property type="entry name" value="FLAVIN-BINDING MONOOXYGENASE-RELATED"/>
    <property type="match status" value="1"/>
</dbReference>